<keyword evidence="1" id="KW-1133">Transmembrane helix</keyword>
<evidence type="ECO:0000256" key="1">
    <source>
        <dbReference type="SAM" id="Phobius"/>
    </source>
</evidence>
<organism evidence="3 4">
    <name type="scientific">Flaviramulus multivorans</name>
    <dbReference type="NCBI Taxonomy" id="1304750"/>
    <lineage>
        <taxon>Bacteria</taxon>
        <taxon>Pseudomonadati</taxon>
        <taxon>Bacteroidota</taxon>
        <taxon>Flavobacteriia</taxon>
        <taxon>Flavobacteriales</taxon>
        <taxon>Flavobacteriaceae</taxon>
        <taxon>Flaviramulus</taxon>
    </lineage>
</organism>
<reference evidence="3 4" key="1">
    <citation type="submission" date="2022-01" db="EMBL/GenBank/DDBJ databases">
        <title>Draft genome sequence of Sabulilitoribacter multivorans KCTC 32326.</title>
        <authorList>
            <person name="Oh J.-S."/>
        </authorList>
    </citation>
    <scope>NUCLEOTIDE SEQUENCE [LARGE SCALE GENOMIC DNA]</scope>
    <source>
        <strain evidence="3 4">M-M16</strain>
    </source>
</reference>
<evidence type="ECO:0008006" key="5">
    <source>
        <dbReference type="Google" id="ProtNLM"/>
    </source>
</evidence>
<feature type="transmembrane region" description="Helical" evidence="1">
    <location>
        <begin position="83"/>
        <end position="102"/>
    </location>
</feature>
<evidence type="ECO:0000313" key="4">
    <source>
        <dbReference type="Proteomes" id="UP001200022"/>
    </source>
</evidence>
<evidence type="ECO:0000256" key="2">
    <source>
        <dbReference type="SAM" id="SignalP"/>
    </source>
</evidence>
<dbReference type="Proteomes" id="UP001200022">
    <property type="component" value="Unassembled WGS sequence"/>
</dbReference>
<proteinExistence type="predicted"/>
<accession>A0ABS9IJR0</accession>
<feature type="signal peptide" evidence="2">
    <location>
        <begin position="1"/>
        <end position="18"/>
    </location>
</feature>
<feature type="transmembrane region" description="Helical" evidence="1">
    <location>
        <begin position="28"/>
        <end position="46"/>
    </location>
</feature>
<keyword evidence="1" id="KW-0812">Transmembrane</keyword>
<feature type="transmembrane region" description="Helical" evidence="1">
    <location>
        <begin position="53"/>
        <end position="71"/>
    </location>
</feature>
<keyword evidence="1" id="KW-0472">Membrane</keyword>
<keyword evidence="2" id="KW-0732">Signal</keyword>
<dbReference type="RefSeq" id="WP_237231506.1">
    <property type="nucleotide sequence ID" value="NZ_JAKKDV010000003.1"/>
</dbReference>
<keyword evidence="4" id="KW-1185">Reference proteome</keyword>
<comment type="caution">
    <text evidence="3">The sequence shown here is derived from an EMBL/GenBank/DDBJ whole genome shotgun (WGS) entry which is preliminary data.</text>
</comment>
<name>A0ABS9IJR0_9FLAO</name>
<evidence type="ECO:0000313" key="3">
    <source>
        <dbReference type="EMBL" id="MCF7560828.1"/>
    </source>
</evidence>
<protein>
    <recommendedName>
        <fullName evidence="5">Lipoprotein</fullName>
    </recommendedName>
</protein>
<dbReference type="EMBL" id="JAKKDV010000003">
    <property type="protein sequence ID" value="MCF7560828.1"/>
    <property type="molecule type" value="Genomic_DNA"/>
</dbReference>
<gene>
    <name evidence="3" type="ORF">L3X39_09270</name>
</gene>
<sequence length="117" mass="12423">MKITFLLLALSFTSLSSAQFISGDDKLHLAAGALISGTTYTIVYTSTKNKKKAFWYSLGASALAGVTKEVIDAGQNERFDTGEIFAATVGGLVVSTSLSLFVGKNKAKKRKQIALVN</sequence>
<feature type="chain" id="PRO_5046505414" description="Lipoprotein" evidence="2">
    <location>
        <begin position="19"/>
        <end position="117"/>
    </location>
</feature>